<reference evidence="9" key="1">
    <citation type="submission" date="2021-03" db="EMBL/GenBank/DDBJ databases">
        <title>Revisited historic fungal species revealed as producer of novel bioactive compounds through whole genome sequencing and comparative genomics.</title>
        <authorList>
            <person name="Vignolle G.A."/>
            <person name="Hochenegger N."/>
            <person name="Mach R.L."/>
            <person name="Mach-Aigner A.R."/>
            <person name="Javad Rahimi M."/>
            <person name="Salim K.A."/>
            <person name="Chan C.M."/>
            <person name="Lim L.B.L."/>
            <person name="Cai F."/>
            <person name="Druzhinina I.S."/>
            <person name="U'Ren J.M."/>
            <person name="Derntl C."/>
        </authorList>
    </citation>
    <scope>NUCLEOTIDE SEQUENCE</scope>
    <source>
        <strain evidence="9">TUCIM 5799</strain>
    </source>
</reference>
<evidence type="ECO:0000256" key="1">
    <source>
        <dbReference type="ARBA" id="ARBA00004167"/>
    </source>
</evidence>
<feature type="region of interest" description="Disordered" evidence="7">
    <location>
        <begin position="387"/>
        <end position="406"/>
    </location>
</feature>
<evidence type="ECO:0000313" key="9">
    <source>
        <dbReference type="EMBL" id="KAI1861609.1"/>
    </source>
</evidence>
<comment type="caution">
    <text evidence="9">The sequence shown here is derived from an EMBL/GenBank/DDBJ whole genome shotgun (WGS) entry which is preliminary data.</text>
</comment>
<evidence type="ECO:0000256" key="4">
    <source>
        <dbReference type="ARBA" id="ARBA00022989"/>
    </source>
</evidence>
<feature type="compositionally biased region" description="Low complexity" evidence="7">
    <location>
        <begin position="114"/>
        <end position="173"/>
    </location>
</feature>
<feature type="region of interest" description="Disordered" evidence="7">
    <location>
        <begin position="95"/>
        <end position="173"/>
    </location>
</feature>
<evidence type="ECO:0000259" key="8">
    <source>
        <dbReference type="PROSITE" id="PS51212"/>
    </source>
</evidence>
<dbReference type="InterPro" id="IPR051836">
    <property type="entry name" value="Kremen_rcpt"/>
</dbReference>
<dbReference type="PANTHER" id="PTHR24269">
    <property type="entry name" value="KREMEN PROTEIN"/>
    <property type="match status" value="1"/>
</dbReference>
<dbReference type="AlphaFoldDB" id="A0A9P9WG98"/>
<comment type="subcellular location">
    <subcellularLocation>
        <location evidence="1">Membrane</location>
        <topology evidence="1">Single-pass membrane protein</topology>
    </subcellularLocation>
</comment>
<keyword evidence="5" id="KW-0472">Membrane</keyword>
<dbReference type="PANTHER" id="PTHR24269:SF16">
    <property type="entry name" value="PROTEIN SLG1"/>
    <property type="match status" value="1"/>
</dbReference>
<evidence type="ECO:0000256" key="3">
    <source>
        <dbReference type="ARBA" id="ARBA00022729"/>
    </source>
</evidence>
<keyword evidence="10" id="KW-1185">Reference proteome</keyword>
<feature type="domain" description="WSC" evidence="8">
    <location>
        <begin position="294"/>
        <end position="387"/>
    </location>
</feature>
<keyword evidence="6" id="KW-0325">Glycoprotein</keyword>
<protein>
    <recommendedName>
        <fullName evidence="8">WSC domain-containing protein</fullName>
    </recommendedName>
</protein>
<dbReference type="GO" id="GO:0005886">
    <property type="term" value="C:plasma membrane"/>
    <property type="evidence" value="ECO:0007669"/>
    <property type="project" value="TreeGrafter"/>
</dbReference>
<feature type="domain" description="WSC" evidence="8">
    <location>
        <begin position="184"/>
        <end position="278"/>
    </location>
</feature>
<sequence length="430" mass="44147">MPENSILRNPPAPPSPTQAGIVPNCEVWVQVNKGDFCRQIGLNINMPYTNFCNMNKAVLGFDCNNCDQGLWAGFWYCMGLSGSSSTSQVITIKPTYPASPLGSKTESAVTTKPTGGSSPSVTAVTTSQASSATSQPTSKPTSLVTSPSPAASTSKTPSPASSPASSSSAAAPAPNNGGIVAPGGSSYVGCVSEINGGRTLNAWSTARADMSIDLCLSLCSKQGLPFAGVEYGSECFCGTQLAPAARVDPGAGFCDMRCGGNKAQVCGGRSLLSVFKNASMAGPAIPPKAGDGGAFAFAGCYEESSPRALPAAVTNDGGMTVDACARFCDRQGFAFAGLEYGRECWCAKAITPAARKTDDGRCDMQCAGAAGSQYCGGSGAIQIYSKAGAKKRSPGPDHVTRVGGDGRPTVVKTVRMVRRGRFGRREKYGF</sequence>
<evidence type="ECO:0000256" key="6">
    <source>
        <dbReference type="ARBA" id="ARBA00023180"/>
    </source>
</evidence>
<evidence type="ECO:0000256" key="2">
    <source>
        <dbReference type="ARBA" id="ARBA00022692"/>
    </source>
</evidence>
<feature type="compositionally biased region" description="Polar residues" evidence="7">
    <location>
        <begin position="102"/>
        <end position="113"/>
    </location>
</feature>
<keyword evidence="2" id="KW-0812">Transmembrane</keyword>
<dbReference type="EMBL" id="JAFIMR010000029">
    <property type="protein sequence ID" value="KAI1861609.1"/>
    <property type="molecule type" value="Genomic_DNA"/>
</dbReference>
<gene>
    <name evidence="9" type="ORF">JX265_009576</name>
</gene>
<dbReference type="PROSITE" id="PS51212">
    <property type="entry name" value="WSC"/>
    <property type="match status" value="2"/>
</dbReference>
<dbReference type="SMART" id="SM00321">
    <property type="entry name" value="WSC"/>
    <property type="match status" value="2"/>
</dbReference>
<evidence type="ECO:0000256" key="7">
    <source>
        <dbReference type="SAM" id="MobiDB-lite"/>
    </source>
</evidence>
<dbReference type="InterPro" id="IPR002889">
    <property type="entry name" value="WSC_carb-bd"/>
</dbReference>
<keyword evidence="4" id="KW-1133">Transmembrane helix</keyword>
<accession>A0A9P9WG98</accession>
<name>A0A9P9WG98_9PEZI</name>
<dbReference type="Pfam" id="PF01822">
    <property type="entry name" value="WSC"/>
    <property type="match status" value="2"/>
</dbReference>
<organism evidence="9 10">
    <name type="scientific">Neoarthrinium moseri</name>
    <dbReference type="NCBI Taxonomy" id="1658444"/>
    <lineage>
        <taxon>Eukaryota</taxon>
        <taxon>Fungi</taxon>
        <taxon>Dikarya</taxon>
        <taxon>Ascomycota</taxon>
        <taxon>Pezizomycotina</taxon>
        <taxon>Sordariomycetes</taxon>
        <taxon>Xylariomycetidae</taxon>
        <taxon>Amphisphaeriales</taxon>
        <taxon>Apiosporaceae</taxon>
        <taxon>Neoarthrinium</taxon>
    </lineage>
</organism>
<proteinExistence type="predicted"/>
<evidence type="ECO:0000313" key="10">
    <source>
        <dbReference type="Proteomes" id="UP000829685"/>
    </source>
</evidence>
<dbReference type="Proteomes" id="UP000829685">
    <property type="component" value="Unassembled WGS sequence"/>
</dbReference>
<keyword evidence="3" id="KW-0732">Signal</keyword>
<evidence type="ECO:0000256" key="5">
    <source>
        <dbReference type="ARBA" id="ARBA00023136"/>
    </source>
</evidence>